<dbReference type="PANTHER" id="PTHR42877:SF4">
    <property type="entry name" value="FAD_NAD(P)-BINDING DOMAIN-CONTAINING PROTEIN-RELATED"/>
    <property type="match status" value="1"/>
</dbReference>
<dbReference type="GO" id="GO:0004497">
    <property type="term" value="F:monooxygenase activity"/>
    <property type="evidence" value="ECO:0007669"/>
    <property type="project" value="UniProtKB-KW"/>
</dbReference>
<dbReference type="Pfam" id="PF13738">
    <property type="entry name" value="Pyr_redox_3"/>
    <property type="match status" value="1"/>
</dbReference>
<dbReference type="STRING" id="29313.BHQ16_04595"/>
<name>A0A375YXB4_MYCSH</name>
<dbReference type="PANTHER" id="PTHR42877">
    <property type="entry name" value="L-ORNITHINE N(5)-MONOOXYGENASE-RELATED"/>
    <property type="match status" value="1"/>
</dbReference>
<evidence type="ECO:0000313" key="2">
    <source>
        <dbReference type="Proteomes" id="UP000252015"/>
    </source>
</evidence>
<dbReference type="AlphaFoldDB" id="A0A375YXB4"/>
<dbReference type="Gene3D" id="3.50.50.60">
    <property type="entry name" value="FAD/NAD(P)-binding domain"/>
    <property type="match status" value="2"/>
</dbReference>
<keyword evidence="2" id="KW-1185">Reference proteome</keyword>
<reference evidence="1 2" key="1">
    <citation type="submission" date="2018-05" db="EMBL/GenBank/DDBJ databases">
        <authorList>
            <consortium name="IHU Genomes"/>
        </authorList>
    </citation>
    <scope>NUCLEOTIDE SEQUENCE [LARGE SCALE GENOMIC DNA]</scope>
    <source>
        <strain evidence="1 2">P7336</strain>
    </source>
</reference>
<keyword evidence="1" id="KW-0560">Oxidoreductase</keyword>
<dbReference type="InterPro" id="IPR036188">
    <property type="entry name" value="FAD/NAD-bd_sf"/>
</dbReference>
<accession>A0A375YXB4</accession>
<evidence type="ECO:0000313" key="1">
    <source>
        <dbReference type="EMBL" id="SRX93395.1"/>
    </source>
</evidence>
<organism evidence="1 2">
    <name type="scientific">Mycobacterium shimoidei</name>
    <dbReference type="NCBI Taxonomy" id="29313"/>
    <lineage>
        <taxon>Bacteria</taxon>
        <taxon>Bacillati</taxon>
        <taxon>Actinomycetota</taxon>
        <taxon>Actinomycetes</taxon>
        <taxon>Mycobacteriales</taxon>
        <taxon>Mycobacteriaceae</taxon>
        <taxon>Mycobacterium</taxon>
    </lineage>
</organism>
<keyword evidence="1" id="KW-0503">Monooxygenase</keyword>
<dbReference type="PRINTS" id="PR00469">
    <property type="entry name" value="PNDRDTASEII"/>
</dbReference>
<dbReference type="InterPro" id="IPR051209">
    <property type="entry name" value="FAD-bind_Monooxygenase_sf"/>
</dbReference>
<protein>
    <submittedName>
        <fullName evidence="1">Putative monooxygenase [Mycobacterium tuberculosis H37Rv]</fullName>
    </submittedName>
</protein>
<dbReference type="Proteomes" id="UP000252015">
    <property type="component" value="Unassembled WGS sequence"/>
</dbReference>
<sequence>MTRQPSVVIVGAGMSGLCAAITLQRAGVDDITVYEKAHEVGGTWRENTYPGLTCDVPSRLYQFTFAIKPDWSRYFSPGHEIQAYFTDVVKRYGVSERIRFGTEVVDAQFDGRRWLVQTSRGEKRRVDFLISAAGVLHHPKYPNIPGLDDFSGSAFHSARWDHGVEVRDRRVAVVGTGSTGVQLVCGLAGKAAKVVLFQRTAQWVLPLPNPRYPRLTHASHRVFRALDKIAYRGYQAAFDFFAGGLVQDDWRRRWVAAACRANLRTVRDPALRKALTPSYTPMCKRLVISGGFYRAIQRDDVELVTAPIDHVEHRGIVTDDGVRHDVDVIVLATGFDAHAYMRPMQVIGRDGLRLDDAWRDGPHAFETVAIPGFPNFFMLLGPHSPVGNVPLTSVAESQAEHIVGWIRRWQRGEFDTIEPKAEATDSYNASVAAAMPNTVWTAGCDSWYLDKNGLPGVWPFTPARHRAMLAKPNIDNYEFGTATDIDLVSR</sequence>
<dbReference type="EMBL" id="UEGW01000001">
    <property type="protein sequence ID" value="SRX93395.1"/>
    <property type="molecule type" value="Genomic_DNA"/>
</dbReference>
<proteinExistence type="predicted"/>
<gene>
    <name evidence="1" type="ORF">MSP7336_01632</name>
</gene>
<dbReference type="PRINTS" id="PR00368">
    <property type="entry name" value="FADPNR"/>
</dbReference>
<dbReference type="SUPFAM" id="SSF51905">
    <property type="entry name" value="FAD/NAD(P)-binding domain"/>
    <property type="match status" value="2"/>
</dbReference>